<organism evidence="1 2">
    <name type="scientific">Trifolium medium</name>
    <dbReference type="NCBI Taxonomy" id="97028"/>
    <lineage>
        <taxon>Eukaryota</taxon>
        <taxon>Viridiplantae</taxon>
        <taxon>Streptophyta</taxon>
        <taxon>Embryophyta</taxon>
        <taxon>Tracheophyta</taxon>
        <taxon>Spermatophyta</taxon>
        <taxon>Magnoliopsida</taxon>
        <taxon>eudicotyledons</taxon>
        <taxon>Gunneridae</taxon>
        <taxon>Pentapetalae</taxon>
        <taxon>rosids</taxon>
        <taxon>fabids</taxon>
        <taxon>Fabales</taxon>
        <taxon>Fabaceae</taxon>
        <taxon>Papilionoideae</taxon>
        <taxon>50 kb inversion clade</taxon>
        <taxon>NPAAA clade</taxon>
        <taxon>Hologalegina</taxon>
        <taxon>IRL clade</taxon>
        <taxon>Trifolieae</taxon>
        <taxon>Trifolium</taxon>
    </lineage>
</organism>
<comment type="caution">
    <text evidence="1">The sequence shown here is derived from an EMBL/GenBank/DDBJ whole genome shotgun (WGS) entry which is preliminary data.</text>
</comment>
<evidence type="ECO:0000313" key="1">
    <source>
        <dbReference type="EMBL" id="MCI09976.1"/>
    </source>
</evidence>
<keyword evidence="2" id="KW-1185">Reference proteome</keyword>
<reference evidence="1 2" key="1">
    <citation type="journal article" date="2018" name="Front. Plant Sci.">
        <title>Red Clover (Trifolium pratense) and Zigzag Clover (T. medium) - A Picture of Genomic Similarities and Differences.</title>
        <authorList>
            <person name="Dluhosova J."/>
            <person name="Istvanek J."/>
            <person name="Nedelnik J."/>
            <person name="Repkova J."/>
        </authorList>
    </citation>
    <scope>NUCLEOTIDE SEQUENCE [LARGE SCALE GENOMIC DNA]</scope>
    <source>
        <strain evidence="2">cv. 10/8</strain>
        <tissue evidence="1">Leaf</tissue>
    </source>
</reference>
<protein>
    <submittedName>
        <fullName evidence="1">Ribonuclease H protein</fullName>
    </submittedName>
</protein>
<evidence type="ECO:0000313" key="2">
    <source>
        <dbReference type="Proteomes" id="UP000265520"/>
    </source>
</evidence>
<dbReference type="InterPro" id="IPR044730">
    <property type="entry name" value="RNase_H-like_dom_plant"/>
</dbReference>
<dbReference type="EMBL" id="LXQA010074584">
    <property type="protein sequence ID" value="MCI09976.1"/>
    <property type="molecule type" value="Genomic_DNA"/>
</dbReference>
<accession>A0A392PF85</accession>
<proteinExistence type="predicted"/>
<dbReference type="CDD" id="cd06222">
    <property type="entry name" value="RNase_H_like"/>
    <property type="match status" value="1"/>
</dbReference>
<dbReference type="PANTHER" id="PTHR47723">
    <property type="entry name" value="OS05G0353850 PROTEIN"/>
    <property type="match status" value="1"/>
</dbReference>
<feature type="non-terminal residue" evidence="1">
    <location>
        <position position="80"/>
    </location>
</feature>
<dbReference type="PANTHER" id="PTHR47723:SF13">
    <property type="entry name" value="PUTATIVE-RELATED"/>
    <property type="match status" value="1"/>
</dbReference>
<dbReference type="Proteomes" id="UP000265520">
    <property type="component" value="Unassembled WGS sequence"/>
</dbReference>
<dbReference type="InterPro" id="IPR053151">
    <property type="entry name" value="RNase_H-like"/>
</dbReference>
<dbReference type="AlphaFoldDB" id="A0A392PF85"/>
<name>A0A392PF85_9FABA</name>
<sequence>MLMVLILLGGEEQILTNSQFKVPQLKDIIYIGWKRPQENWIKLNSDGACKDMGKIAGCGGLFRDSDGRWIKGYIKKIGAC</sequence>